<evidence type="ECO:0000256" key="13">
    <source>
        <dbReference type="ARBA" id="ARBA00023136"/>
    </source>
</evidence>
<evidence type="ECO:0000313" key="15">
    <source>
        <dbReference type="EMBL" id="AGH24441.1"/>
    </source>
</evidence>
<feature type="transmembrane region" description="Helical" evidence="14">
    <location>
        <begin position="51"/>
        <end position="76"/>
    </location>
</feature>
<keyword evidence="6" id="KW-0816">Tricarboxylic acid cycle</keyword>
<accession>M4QAU9</accession>
<organism evidence="15">
    <name type="scientific">Reclinomonas americana ATCC 50284</name>
    <dbReference type="NCBI Taxonomy" id="1295595"/>
    <lineage>
        <taxon>Eukaryota</taxon>
        <taxon>Discoba</taxon>
        <taxon>Jakobida</taxon>
        <taxon>Histionina</taxon>
        <taxon>Histionidae</taxon>
        <taxon>Reclinomonas</taxon>
    </lineage>
</organism>
<protein>
    <submittedName>
        <fullName evidence="15">Succinate dehydrogenase subunit 4</fullName>
        <ecNumber evidence="15">1.3.5.1</ecNumber>
    </submittedName>
</protein>
<evidence type="ECO:0000256" key="9">
    <source>
        <dbReference type="ARBA" id="ARBA00022723"/>
    </source>
</evidence>
<dbReference type="GO" id="GO:0016020">
    <property type="term" value="C:membrane"/>
    <property type="evidence" value="ECO:0007669"/>
    <property type="project" value="UniProtKB-SubCell"/>
</dbReference>
<name>M4QAU9_RECAM</name>
<keyword evidence="13 14" id="KW-0472">Membrane</keyword>
<dbReference type="GO" id="GO:0006099">
    <property type="term" value="P:tricarboxylic acid cycle"/>
    <property type="evidence" value="ECO:0007669"/>
    <property type="project" value="UniProtKB-UniPathway"/>
</dbReference>
<keyword evidence="5" id="KW-0813">Transport</keyword>
<dbReference type="EMBL" id="KC353358">
    <property type="protein sequence ID" value="AGH24441.1"/>
    <property type="molecule type" value="Genomic_DNA"/>
</dbReference>
<evidence type="ECO:0000256" key="12">
    <source>
        <dbReference type="ARBA" id="ARBA00023004"/>
    </source>
</evidence>
<dbReference type="Pfam" id="PF01127">
    <property type="entry name" value="Sdh_cyt"/>
    <property type="match status" value="1"/>
</dbReference>
<evidence type="ECO:0000256" key="10">
    <source>
        <dbReference type="ARBA" id="ARBA00022982"/>
    </source>
</evidence>
<reference evidence="15" key="1">
    <citation type="journal article" date="2004" name="RNA">
        <title>Mitochondrial 3' tRNA editing in the jakobid Seculamonas ecuadoriensis: a novel mechanism and implications for tRNA processing.</title>
        <authorList>
            <person name="Leigh J."/>
            <person name="Lang B.F."/>
        </authorList>
    </citation>
    <scope>NUCLEOTIDE SEQUENCE</scope>
    <source>
        <strain evidence="15">ATCC 50284</strain>
    </source>
</reference>
<evidence type="ECO:0000256" key="2">
    <source>
        <dbReference type="ARBA" id="ARBA00004050"/>
    </source>
</evidence>
<dbReference type="InterPro" id="IPR034804">
    <property type="entry name" value="SQR/QFR_C/D"/>
</dbReference>
<dbReference type="InterPro" id="IPR000701">
    <property type="entry name" value="SuccDH_FuR_B_TM-su"/>
</dbReference>
<dbReference type="GO" id="GO:0020037">
    <property type="term" value="F:heme binding"/>
    <property type="evidence" value="ECO:0007669"/>
    <property type="project" value="InterPro"/>
</dbReference>
<dbReference type="GO" id="GO:0046872">
    <property type="term" value="F:metal ion binding"/>
    <property type="evidence" value="ECO:0007669"/>
    <property type="project" value="UniProtKB-KW"/>
</dbReference>
<dbReference type="EC" id="1.3.5.1" evidence="15"/>
<keyword evidence="15" id="KW-0560">Oxidoreductase</keyword>
<evidence type="ECO:0000256" key="8">
    <source>
        <dbReference type="ARBA" id="ARBA00022692"/>
    </source>
</evidence>
<keyword evidence="12" id="KW-0408">Iron</keyword>
<dbReference type="InterPro" id="IPR014312">
    <property type="entry name" value="Succ_DH_anchor"/>
</dbReference>
<dbReference type="NCBIfam" id="TIGR02968">
    <property type="entry name" value="succ_dehyd_anc"/>
    <property type="match status" value="1"/>
</dbReference>
<evidence type="ECO:0000256" key="1">
    <source>
        <dbReference type="ARBA" id="ARBA00001971"/>
    </source>
</evidence>
<feature type="transmembrane region" description="Helical" evidence="14">
    <location>
        <begin position="25"/>
        <end position="44"/>
    </location>
</feature>
<evidence type="ECO:0000256" key="4">
    <source>
        <dbReference type="ARBA" id="ARBA00005163"/>
    </source>
</evidence>
<evidence type="ECO:0000256" key="11">
    <source>
        <dbReference type="ARBA" id="ARBA00022989"/>
    </source>
</evidence>
<reference evidence="15" key="2">
    <citation type="journal article" date="2006" name="RNA">
        <title>Hybrid E. coli--Mitochondrial ribonuclease P RNAs are catalytically active.</title>
        <authorList>
            <person name="Seif E."/>
            <person name="Cadieux A."/>
            <person name="Lang B.F."/>
        </authorList>
    </citation>
    <scope>NUCLEOTIDE SEQUENCE</scope>
    <source>
        <strain evidence="15">ATCC 50284</strain>
    </source>
</reference>
<evidence type="ECO:0000256" key="6">
    <source>
        <dbReference type="ARBA" id="ARBA00022532"/>
    </source>
</evidence>
<keyword evidence="8 14" id="KW-0812">Transmembrane</keyword>
<evidence type="ECO:0000256" key="5">
    <source>
        <dbReference type="ARBA" id="ARBA00022448"/>
    </source>
</evidence>
<gene>
    <name evidence="15" type="primary">sdh4</name>
</gene>
<comment type="function">
    <text evidence="2">Membrane-anchoring subunit of succinate dehydrogenase (SDH).</text>
</comment>
<keyword evidence="9" id="KW-0479">Metal-binding</keyword>
<comment type="subcellular location">
    <subcellularLocation>
        <location evidence="3">Membrane</location>
        <topology evidence="3">Multi-pass membrane protein</topology>
    </subcellularLocation>
</comment>
<comment type="pathway">
    <text evidence="4">Carbohydrate metabolism; tricarboxylic acid cycle.</text>
</comment>
<dbReference type="SUPFAM" id="SSF81343">
    <property type="entry name" value="Fumarate reductase respiratory complex transmembrane subunits"/>
    <property type="match status" value="1"/>
</dbReference>
<keyword evidence="7" id="KW-0349">Heme</keyword>
<proteinExistence type="predicted"/>
<sequence>MTEKLLYIIRTKSGSLHWWGQRGSAFLLVPLLMYLLFDVAFFMGQQADPTIVLFLGRLFNHNAFLVFITNIILLWHVKSGMEVIIEDYVHGEKTRIISIFFIRVIAIEIVEYLYKCSIIF</sequence>
<reference evidence="15" key="3">
    <citation type="journal article" date="2013" name="Genome Biol. Evol.">
        <title>Strikingly bacteria-like and gene-rich mitochondrial genomes throughout jakobid protists.</title>
        <authorList>
            <person name="Burger G."/>
            <person name="Gray M.W."/>
            <person name="Forget L."/>
            <person name="Lang B.F."/>
        </authorList>
    </citation>
    <scope>NUCLEOTIDE SEQUENCE</scope>
    <source>
        <strain evidence="15">ATCC 50284</strain>
    </source>
</reference>
<comment type="cofactor">
    <cofactor evidence="1">
        <name>heme</name>
        <dbReference type="ChEBI" id="CHEBI:30413"/>
    </cofactor>
</comment>
<keyword evidence="11 14" id="KW-1133">Transmembrane helix</keyword>
<dbReference type="GO" id="GO:0008177">
    <property type="term" value="F:succinate dehydrogenase (quinone) activity"/>
    <property type="evidence" value="ECO:0007669"/>
    <property type="project" value="UniProtKB-EC"/>
</dbReference>
<keyword evidence="15" id="KW-0496">Mitochondrion</keyword>
<dbReference type="UniPathway" id="UPA00223"/>
<evidence type="ECO:0000256" key="14">
    <source>
        <dbReference type="SAM" id="Phobius"/>
    </source>
</evidence>
<evidence type="ECO:0000256" key="7">
    <source>
        <dbReference type="ARBA" id="ARBA00022617"/>
    </source>
</evidence>
<keyword evidence="10" id="KW-0249">Electron transport</keyword>
<evidence type="ECO:0000256" key="3">
    <source>
        <dbReference type="ARBA" id="ARBA00004141"/>
    </source>
</evidence>
<dbReference type="AlphaFoldDB" id="M4QAU9"/>
<geneLocation type="mitochondrion" evidence="15"/>
<dbReference type="Gene3D" id="1.20.1300.10">
    <property type="entry name" value="Fumarate reductase/succinate dehydrogenase, transmembrane subunit"/>
    <property type="match status" value="1"/>
</dbReference>